<feature type="domain" description="FAD-binding" evidence="2">
    <location>
        <begin position="7"/>
        <end position="345"/>
    </location>
</feature>
<gene>
    <name evidence="3" type="ORF">FHS49_000848</name>
</gene>
<dbReference type="GO" id="GO:0008688">
    <property type="term" value="F:3-(3-hydroxyphenyl)propionate hydroxylase activity"/>
    <property type="evidence" value="ECO:0007669"/>
    <property type="project" value="UniProtKB-EC"/>
</dbReference>
<dbReference type="InterPro" id="IPR002938">
    <property type="entry name" value="FAD-bd"/>
</dbReference>
<dbReference type="AlphaFoldDB" id="A0A7W9ED87"/>
<sequence length="502" mass="53836">MLDRSFDCDVLIVGLGPAGATLAALLGRHGISVIACDTSTVVYPLPRAAHFDHEIMRIFQDLGLADEVLEHARPAGVYEFRSASGETLIEIPDMSQIMDVSGWPRSFMFNQPGVEHALRRHLEKLASVTVRLGHSFIDLRETAAGVEARVADHDGQSYAVRARYLIGCDGGRSTVRDAIGGALESFEFDEPWLVIDAIPRSLAGLPKGNLQLCDPARPTTCVQMGPGRHRWEFMLLPGESAEAVLEDAFVDRLLEKWGAEIEIERKAVYRFHALLASRWRKGPVLLAGDSAHQMPPFAGQGMCSGIRDAANLAWKLAMVIKGRAADALLDSYQEERAPNVRAYIELAIGMGRVVCMIDPAAARERDGQLLAALAAGTPALPPLDPPPLTGAAILSATQGAGEIFPQPVVLVDGLRHGLDDALGEGIWLIGEGGVPELPGVLGVSLDDDRLQPFRPALAKWLGARSAAAVLVRPDRYVFGTGNARFLAEAWLVAIGSGAPVAA</sequence>
<dbReference type="InterPro" id="IPR036188">
    <property type="entry name" value="FAD/NAD-bd_sf"/>
</dbReference>
<dbReference type="PRINTS" id="PR00420">
    <property type="entry name" value="RNGMNOXGNASE"/>
</dbReference>
<dbReference type="InterPro" id="IPR050631">
    <property type="entry name" value="PheA/TfdB_FAD_monoxygenase"/>
</dbReference>
<evidence type="ECO:0000313" key="3">
    <source>
        <dbReference type="EMBL" id="MBB5684857.1"/>
    </source>
</evidence>
<name>A0A7W9ED87_9SPHN</name>
<keyword evidence="1 3" id="KW-0560">Oxidoreductase</keyword>
<accession>A0A7W9ED87</accession>
<evidence type="ECO:0000256" key="1">
    <source>
        <dbReference type="ARBA" id="ARBA00023002"/>
    </source>
</evidence>
<dbReference type="GO" id="GO:0019622">
    <property type="term" value="P:3-(3-hydroxy)phenylpropionate catabolic process"/>
    <property type="evidence" value="ECO:0007669"/>
    <property type="project" value="TreeGrafter"/>
</dbReference>
<keyword evidence="4" id="KW-1185">Reference proteome</keyword>
<evidence type="ECO:0000313" key="4">
    <source>
        <dbReference type="Proteomes" id="UP000549617"/>
    </source>
</evidence>
<dbReference type="RefSeq" id="WP_184015534.1">
    <property type="nucleotide sequence ID" value="NZ_JACIJC010000001.1"/>
</dbReference>
<reference evidence="3 4" key="1">
    <citation type="submission" date="2020-08" db="EMBL/GenBank/DDBJ databases">
        <title>Genomic Encyclopedia of Type Strains, Phase IV (KMG-IV): sequencing the most valuable type-strain genomes for metagenomic binning, comparative biology and taxonomic classification.</title>
        <authorList>
            <person name="Goeker M."/>
        </authorList>
    </citation>
    <scope>NUCLEOTIDE SEQUENCE [LARGE SCALE GENOMIC DNA]</scope>
    <source>
        <strain evidence="3 4">DSM 25079</strain>
    </source>
</reference>
<dbReference type="EC" id="1.14.13.127" evidence="3"/>
<dbReference type="PANTHER" id="PTHR43476:SF3">
    <property type="entry name" value="FAD-BINDING MONOOXYGENASE"/>
    <property type="match status" value="1"/>
</dbReference>
<dbReference type="EMBL" id="JACIJC010000001">
    <property type="protein sequence ID" value="MBB5684857.1"/>
    <property type="molecule type" value="Genomic_DNA"/>
</dbReference>
<dbReference type="Gene3D" id="3.50.50.60">
    <property type="entry name" value="FAD/NAD(P)-binding domain"/>
    <property type="match status" value="1"/>
</dbReference>
<proteinExistence type="predicted"/>
<dbReference type="PANTHER" id="PTHR43476">
    <property type="entry name" value="3-(3-HYDROXY-PHENYL)PROPIONATE/3-HYDROXYCINNAMIC ACID HYDROXYLASE"/>
    <property type="match status" value="1"/>
</dbReference>
<dbReference type="Proteomes" id="UP000549617">
    <property type="component" value="Unassembled WGS sequence"/>
</dbReference>
<dbReference type="GO" id="GO:0071949">
    <property type="term" value="F:FAD binding"/>
    <property type="evidence" value="ECO:0007669"/>
    <property type="project" value="InterPro"/>
</dbReference>
<protein>
    <submittedName>
        <fullName evidence="3">3-(3-hydroxy-phenyl)propionate hydroxylase</fullName>
        <ecNumber evidence="3">1.14.13.127</ecNumber>
    </submittedName>
</protein>
<organism evidence="3 4">
    <name type="scientific">Sphingobium boeckii</name>
    <dbReference type="NCBI Taxonomy" id="1082345"/>
    <lineage>
        <taxon>Bacteria</taxon>
        <taxon>Pseudomonadati</taxon>
        <taxon>Pseudomonadota</taxon>
        <taxon>Alphaproteobacteria</taxon>
        <taxon>Sphingomonadales</taxon>
        <taxon>Sphingomonadaceae</taxon>
        <taxon>Sphingobium</taxon>
    </lineage>
</organism>
<dbReference type="SUPFAM" id="SSF51905">
    <property type="entry name" value="FAD/NAD(P)-binding domain"/>
    <property type="match status" value="1"/>
</dbReference>
<dbReference type="Pfam" id="PF01494">
    <property type="entry name" value="FAD_binding_3"/>
    <property type="match status" value="1"/>
</dbReference>
<dbReference type="NCBIfam" id="NF004829">
    <property type="entry name" value="PRK06183.1-3"/>
    <property type="match status" value="1"/>
</dbReference>
<evidence type="ECO:0000259" key="2">
    <source>
        <dbReference type="Pfam" id="PF01494"/>
    </source>
</evidence>
<dbReference type="Gene3D" id="3.30.9.10">
    <property type="entry name" value="D-Amino Acid Oxidase, subunit A, domain 2"/>
    <property type="match status" value="1"/>
</dbReference>
<comment type="caution">
    <text evidence="3">The sequence shown here is derived from an EMBL/GenBank/DDBJ whole genome shotgun (WGS) entry which is preliminary data.</text>
</comment>